<keyword evidence="3" id="KW-1185">Reference proteome</keyword>
<feature type="compositionally biased region" description="Basic and acidic residues" evidence="1">
    <location>
        <begin position="96"/>
        <end position="130"/>
    </location>
</feature>
<feature type="compositionally biased region" description="Low complexity" evidence="1">
    <location>
        <begin position="161"/>
        <end position="186"/>
    </location>
</feature>
<dbReference type="Proteomes" id="UP000799428">
    <property type="component" value="Unassembled WGS sequence"/>
</dbReference>
<dbReference type="EMBL" id="MU005771">
    <property type="protein sequence ID" value="KAF2709131.1"/>
    <property type="molecule type" value="Genomic_DNA"/>
</dbReference>
<reference evidence="2" key="1">
    <citation type="journal article" date="2020" name="Stud. Mycol.">
        <title>101 Dothideomycetes genomes: a test case for predicting lifestyles and emergence of pathogens.</title>
        <authorList>
            <person name="Haridas S."/>
            <person name="Albert R."/>
            <person name="Binder M."/>
            <person name="Bloem J."/>
            <person name="Labutti K."/>
            <person name="Salamov A."/>
            <person name="Andreopoulos B."/>
            <person name="Baker S."/>
            <person name="Barry K."/>
            <person name="Bills G."/>
            <person name="Bluhm B."/>
            <person name="Cannon C."/>
            <person name="Castanera R."/>
            <person name="Culley D."/>
            <person name="Daum C."/>
            <person name="Ezra D."/>
            <person name="Gonzalez J."/>
            <person name="Henrissat B."/>
            <person name="Kuo A."/>
            <person name="Liang C."/>
            <person name="Lipzen A."/>
            <person name="Lutzoni F."/>
            <person name="Magnuson J."/>
            <person name="Mondo S."/>
            <person name="Nolan M."/>
            <person name="Ohm R."/>
            <person name="Pangilinan J."/>
            <person name="Park H.-J."/>
            <person name="Ramirez L."/>
            <person name="Alfaro M."/>
            <person name="Sun H."/>
            <person name="Tritt A."/>
            <person name="Yoshinaga Y."/>
            <person name="Zwiers L.-H."/>
            <person name="Turgeon B."/>
            <person name="Goodwin S."/>
            <person name="Spatafora J."/>
            <person name="Crous P."/>
            <person name="Grigoriev I."/>
        </authorList>
    </citation>
    <scope>NUCLEOTIDE SEQUENCE</scope>
    <source>
        <strain evidence="2">CBS 279.74</strain>
    </source>
</reference>
<dbReference type="OrthoDB" id="3794829at2759"/>
<gene>
    <name evidence="2" type="ORF">K504DRAFT_381165</name>
</gene>
<proteinExistence type="predicted"/>
<organism evidence="2 3">
    <name type="scientific">Pleomassaria siparia CBS 279.74</name>
    <dbReference type="NCBI Taxonomy" id="1314801"/>
    <lineage>
        <taxon>Eukaryota</taxon>
        <taxon>Fungi</taxon>
        <taxon>Dikarya</taxon>
        <taxon>Ascomycota</taxon>
        <taxon>Pezizomycotina</taxon>
        <taxon>Dothideomycetes</taxon>
        <taxon>Pleosporomycetidae</taxon>
        <taxon>Pleosporales</taxon>
        <taxon>Pleomassariaceae</taxon>
        <taxon>Pleomassaria</taxon>
    </lineage>
</organism>
<dbReference type="AlphaFoldDB" id="A0A6G1K9M1"/>
<accession>A0A6G1K9M1</accession>
<evidence type="ECO:0000256" key="1">
    <source>
        <dbReference type="SAM" id="MobiDB-lite"/>
    </source>
</evidence>
<protein>
    <submittedName>
        <fullName evidence="2">Uncharacterized protein</fullName>
    </submittedName>
</protein>
<sequence>MCLYWHKGYMCGCISGRHLDQCREALFTREICTEVGLEATPRKSYFPCYDCIRAEVYQERDAEARAAAAAATAAKNAQEDKRIADELAREMVRKEKLRKDAEARAQRERDEEAKKERDRKADIERQRREGGAWMEASTGRKGKGRKHNGQSGGALGPGPGSPTSMMAMKGAGAASLAKSSGSPAKGLTPNTNVPAGVDPGGRAGRWGPPQKSQENAKPTGWKK</sequence>
<name>A0A6G1K9M1_9PLEO</name>
<evidence type="ECO:0000313" key="3">
    <source>
        <dbReference type="Proteomes" id="UP000799428"/>
    </source>
</evidence>
<feature type="region of interest" description="Disordered" evidence="1">
    <location>
        <begin position="96"/>
        <end position="223"/>
    </location>
</feature>
<evidence type="ECO:0000313" key="2">
    <source>
        <dbReference type="EMBL" id="KAF2709131.1"/>
    </source>
</evidence>